<name>A0A9D1V904_9FIRM</name>
<evidence type="ECO:0000313" key="3">
    <source>
        <dbReference type="Proteomes" id="UP000824204"/>
    </source>
</evidence>
<proteinExistence type="predicted"/>
<evidence type="ECO:0000313" key="2">
    <source>
        <dbReference type="EMBL" id="HIX08342.1"/>
    </source>
</evidence>
<comment type="caution">
    <text evidence="2">The sequence shown here is derived from an EMBL/GenBank/DDBJ whole genome shotgun (WGS) entry which is preliminary data.</text>
</comment>
<reference evidence="2" key="1">
    <citation type="journal article" date="2021" name="PeerJ">
        <title>Extensive microbial diversity within the chicken gut microbiome revealed by metagenomics and culture.</title>
        <authorList>
            <person name="Gilroy R."/>
            <person name="Ravi A."/>
            <person name="Getino M."/>
            <person name="Pursley I."/>
            <person name="Horton D.L."/>
            <person name="Alikhan N.F."/>
            <person name="Baker D."/>
            <person name="Gharbi K."/>
            <person name="Hall N."/>
            <person name="Watson M."/>
            <person name="Adriaenssens E.M."/>
            <person name="Foster-Nyarko E."/>
            <person name="Jarju S."/>
            <person name="Secka A."/>
            <person name="Antonio M."/>
            <person name="Oren A."/>
            <person name="Chaudhuri R.R."/>
            <person name="La Ragione R."/>
            <person name="Hildebrand F."/>
            <person name="Pallen M.J."/>
        </authorList>
    </citation>
    <scope>NUCLEOTIDE SEQUENCE</scope>
    <source>
        <strain evidence="2">811</strain>
    </source>
</reference>
<dbReference type="Proteomes" id="UP000824204">
    <property type="component" value="Unassembled WGS sequence"/>
</dbReference>
<organism evidence="2 3">
    <name type="scientific">Candidatus Borkfalkia faecipullorum</name>
    <dbReference type="NCBI Taxonomy" id="2838510"/>
    <lineage>
        <taxon>Bacteria</taxon>
        <taxon>Bacillati</taxon>
        <taxon>Bacillota</taxon>
        <taxon>Clostridia</taxon>
        <taxon>Christensenellales</taxon>
        <taxon>Christensenellaceae</taxon>
        <taxon>Candidatus Borkfalkia</taxon>
    </lineage>
</organism>
<dbReference type="EMBL" id="DXFX01000099">
    <property type="protein sequence ID" value="HIX08342.1"/>
    <property type="molecule type" value="Genomic_DNA"/>
</dbReference>
<keyword evidence="1" id="KW-0472">Membrane</keyword>
<protein>
    <submittedName>
        <fullName evidence="2">Uncharacterized protein</fullName>
    </submittedName>
</protein>
<keyword evidence="1" id="KW-0812">Transmembrane</keyword>
<reference evidence="2" key="2">
    <citation type="submission" date="2021-04" db="EMBL/GenBank/DDBJ databases">
        <authorList>
            <person name="Gilroy R."/>
        </authorList>
    </citation>
    <scope>NUCLEOTIDE SEQUENCE</scope>
    <source>
        <strain evidence="2">811</strain>
    </source>
</reference>
<accession>A0A9D1V904</accession>
<dbReference type="AlphaFoldDB" id="A0A9D1V904"/>
<gene>
    <name evidence="2" type="ORF">H9741_07725</name>
</gene>
<sequence length="481" mass="53845">MNGNLRDAVGKLDDFLIAEADEQSAAEYFAKKRRAFFLRAAGVAACFVLCVCLCIPLFFLPLQEGHGGSEGDSFPESPSAPHSGVGDSFSNSFGTITLEESTENTVTLLFDKSTDDEYYILFTGFISGQDGVRTDFYACTYPGYRGKGELIEGALRLTVNGGPVQELPFAAGEYEIVVDFSALFAKNRTVYSWFEVGNMGVFDRSSVTDNCTLPNLSLSHFYAFSDTVVLCLHIDHWIQNADTYVQKLYFQDKNNEIARAFAFGRELQKTRIGEEEYFLLDTSLADSNYQLDIYLTLEYAAGTFGKEEMRSVRLDAFLNGTEQGGTLRFLWQADNLSEPVLVLSDLQELAKYGTFLLPSQFPCEATLVNQVLFFPQSGTFSVDYKAEQTRWDGYGFSVWTKTRDGVYGYENKESFSWEGTDYTVYYTDSGSEFPPVLIVYRYNSLYYQVTVDIQRAFDVEEFIKGFALSGGSPKKVSLSAG</sequence>
<evidence type="ECO:0000256" key="1">
    <source>
        <dbReference type="SAM" id="Phobius"/>
    </source>
</evidence>
<keyword evidence="1" id="KW-1133">Transmembrane helix</keyword>
<feature type="transmembrane region" description="Helical" evidence="1">
    <location>
        <begin position="36"/>
        <end position="59"/>
    </location>
</feature>